<dbReference type="SUPFAM" id="SSF161098">
    <property type="entry name" value="MetI-like"/>
    <property type="match status" value="1"/>
</dbReference>
<sequence length="250" mass="26525">MPAWVLLGLLLTLWLIVTTWRLVPPFVLPPPQAVGQRLAEGVASGLLPRMAATTLAEAGLGCVGAVVLGVPLAYAVFRWRMVDRALSPYIAASQAIPAIALAPLLVLWVGYGLAPIVVLTTLMVFFPVFVATLHALRSVDRDVLDAARLDGAGPRQLLRYIYAPMALPGFLAGLRAGLPLSITGAVVGEFVMGGQGLGLLLSVQRENANTAGLFATISVLGALAALIYLLVAQVERRSRTVRALRSWEVM</sequence>
<dbReference type="EMBL" id="MQVS01000002">
    <property type="protein sequence ID" value="OKL52517.1"/>
    <property type="molecule type" value="Genomic_DNA"/>
</dbReference>
<proteinExistence type="inferred from homology"/>
<dbReference type="InterPro" id="IPR035906">
    <property type="entry name" value="MetI-like_sf"/>
</dbReference>
<dbReference type="CDD" id="cd06261">
    <property type="entry name" value="TM_PBP2"/>
    <property type="match status" value="1"/>
</dbReference>
<accession>A0A1Q5PYA3</accession>
<evidence type="ECO:0000256" key="6">
    <source>
        <dbReference type="ARBA" id="ARBA00023136"/>
    </source>
</evidence>
<keyword evidence="10" id="KW-1185">Reference proteome</keyword>
<feature type="transmembrane region" description="Helical" evidence="7">
    <location>
        <begin position="116"/>
        <end position="136"/>
    </location>
</feature>
<evidence type="ECO:0000313" key="9">
    <source>
        <dbReference type="EMBL" id="OKL52517.1"/>
    </source>
</evidence>
<dbReference type="Gene3D" id="1.10.3720.10">
    <property type="entry name" value="MetI-like"/>
    <property type="match status" value="1"/>
</dbReference>
<evidence type="ECO:0000256" key="3">
    <source>
        <dbReference type="ARBA" id="ARBA00022475"/>
    </source>
</evidence>
<reference evidence="10" key="1">
    <citation type="submission" date="2016-12" db="EMBL/GenBank/DDBJ databases">
        <authorList>
            <person name="Meng X."/>
        </authorList>
    </citation>
    <scope>NUCLEOTIDE SEQUENCE [LARGE SCALE GENOMIC DNA]</scope>
    <source>
        <strain evidence="10">DSM 20732</strain>
    </source>
</reference>
<name>A0A1Q5PYA3_9ACTO</name>
<dbReference type="STRING" id="52770.BSZ40_02790"/>
<feature type="domain" description="ABC transmembrane type-1" evidence="8">
    <location>
        <begin position="51"/>
        <end position="232"/>
    </location>
</feature>
<evidence type="ECO:0000313" key="10">
    <source>
        <dbReference type="Proteomes" id="UP000185612"/>
    </source>
</evidence>
<dbReference type="GO" id="GO:0055085">
    <property type="term" value="P:transmembrane transport"/>
    <property type="evidence" value="ECO:0007669"/>
    <property type="project" value="InterPro"/>
</dbReference>
<keyword evidence="2 7" id="KW-0813">Transport</keyword>
<protein>
    <recommendedName>
        <fullName evidence="8">ABC transmembrane type-1 domain-containing protein</fullName>
    </recommendedName>
</protein>
<evidence type="ECO:0000256" key="5">
    <source>
        <dbReference type="ARBA" id="ARBA00022989"/>
    </source>
</evidence>
<keyword evidence="5 7" id="KW-1133">Transmembrane helix</keyword>
<keyword evidence="3" id="KW-1003">Cell membrane</keyword>
<comment type="caution">
    <text evidence="9">The sequence shown here is derived from an EMBL/GenBank/DDBJ whole genome shotgun (WGS) entry which is preliminary data.</text>
</comment>
<dbReference type="PANTHER" id="PTHR30151">
    <property type="entry name" value="ALKANE SULFONATE ABC TRANSPORTER-RELATED, MEMBRANE SUBUNIT"/>
    <property type="match status" value="1"/>
</dbReference>
<feature type="transmembrane region" description="Helical" evidence="7">
    <location>
        <begin position="157"/>
        <end position="174"/>
    </location>
</feature>
<comment type="similarity">
    <text evidence="7">Belongs to the binding-protein-dependent transport system permease family.</text>
</comment>
<dbReference type="GO" id="GO:0005886">
    <property type="term" value="C:plasma membrane"/>
    <property type="evidence" value="ECO:0007669"/>
    <property type="project" value="UniProtKB-SubCell"/>
</dbReference>
<feature type="transmembrane region" description="Helical" evidence="7">
    <location>
        <begin position="89"/>
        <end position="110"/>
    </location>
</feature>
<organism evidence="9 10">
    <name type="scientific">Buchananella hordeovulneris</name>
    <dbReference type="NCBI Taxonomy" id="52770"/>
    <lineage>
        <taxon>Bacteria</taxon>
        <taxon>Bacillati</taxon>
        <taxon>Actinomycetota</taxon>
        <taxon>Actinomycetes</taxon>
        <taxon>Actinomycetales</taxon>
        <taxon>Actinomycetaceae</taxon>
        <taxon>Buchananella</taxon>
    </lineage>
</organism>
<evidence type="ECO:0000256" key="4">
    <source>
        <dbReference type="ARBA" id="ARBA00022692"/>
    </source>
</evidence>
<feature type="transmembrane region" description="Helical" evidence="7">
    <location>
        <begin position="213"/>
        <end position="231"/>
    </location>
</feature>
<dbReference type="InterPro" id="IPR000515">
    <property type="entry name" value="MetI-like"/>
</dbReference>
<dbReference type="Pfam" id="PF00528">
    <property type="entry name" value="BPD_transp_1"/>
    <property type="match status" value="1"/>
</dbReference>
<feature type="transmembrane region" description="Helical" evidence="7">
    <location>
        <begin position="58"/>
        <end position="77"/>
    </location>
</feature>
<dbReference type="AlphaFoldDB" id="A0A1Q5PYA3"/>
<evidence type="ECO:0000256" key="7">
    <source>
        <dbReference type="RuleBase" id="RU363032"/>
    </source>
</evidence>
<dbReference type="PANTHER" id="PTHR30151:SF20">
    <property type="entry name" value="ABC TRANSPORTER PERMEASE PROTEIN HI_0355-RELATED"/>
    <property type="match status" value="1"/>
</dbReference>
<keyword evidence="4 7" id="KW-0812">Transmembrane</keyword>
<comment type="subcellular location">
    <subcellularLocation>
        <location evidence="1 7">Cell membrane</location>
        <topology evidence="1 7">Multi-pass membrane protein</topology>
    </subcellularLocation>
</comment>
<dbReference type="PROSITE" id="PS50928">
    <property type="entry name" value="ABC_TM1"/>
    <property type="match status" value="1"/>
</dbReference>
<evidence type="ECO:0000256" key="1">
    <source>
        <dbReference type="ARBA" id="ARBA00004651"/>
    </source>
</evidence>
<evidence type="ECO:0000256" key="2">
    <source>
        <dbReference type="ARBA" id="ARBA00022448"/>
    </source>
</evidence>
<evidence type="ECO:0000259" key="8">
    <source>
        <dbReference type="PROSITE" id="PS50928"/>
    </source>
</evidence>
<dbReference type="Proteomes" id="UP000185612">
    <property type="component" value="Unassembled WGS sequence"/>
</dbReference>
<keyword evidence="6 7" id="KW-0472">Membrane</keyword>
<dbReference type="InParanoid" id="A0A1Q5PYA3"/>
<gene>
    <name evidence="9" type="ORF">BSZ40_02790</name>
</gene>